<gene>
    <name evidence="2" type="ORF">TBIB3V08_LOCUS9291</name>
</gene>
<proteinExistence type="predicted"/>
<feature type="region of interest" description="Disordered" evidence="1">
    <location>
        <begin position="51"/>
        <end position="76"/>
    </location>
</feature>
<dbReference type="AlphaFoldDB" id="A0A7R9F4Q2"/>
<organism evidence="2">
    <name type="scientific">Timema bartmani</name>
    <dbReference type="NCBI Taxonomy" id="61472"/>
    <lineage>
        <taxon>Eukaryota</taxon>
        <taxon>Metazoa</taxon>
        <taxon>Ecdysozoa</taxon>
        <taxon>Arthropoda</taxon>
        <taxon>Hexapoda</taxon>
        <taxon>Insecta</taxon>
        <taxon>Pterygota</taxon>
        <taxon>Neoptera</taxon>
        <taxon>Polyneoptera</taxon>
        <taxon>Phasmatodea</taxon>
        <taxon>Timematodea</taxon>
        <taxon>Timematoidea</taxon>
        <taxon>Timematidae</taxon>
        <taxon>Timema</taxon>
    </lineage>
</organism>
<protein>
    <submittedName>
        <fullName evidence="2">Uncharacterized protein</fullName>
    </submittedName>
</protein>
<accession>A0A7R9F4Q2</accession>
<name>A0A7R9F4Q2_9NEOP</name>
<dbReference type="EMBL" id="OD568440">
    <property type="protein sequence ID" value="CAD7446972.1"/>
    <property type="molecule type" value="Genomic_DNA"/>
</dbReference>
<reference evidence="2" key="1">
    <citation type="submission" date="2020-11" db="EMBL/GenBank/DDBJ databases">
        <authorList>
            <person name="Tran Van P."/>
        </authorList>
    </citation>
    <scope>NUCLEOTIDE SEQUENCE</scope>
</reference>
<evidence type="ECO:0000256" key="1">
    <source>
        <dbReference type="SAM" id="MobiDB-lite"/>
    </source>
</evidence>
<evidence type="ECO:0000313" key="2">
    <source>
        <dbReference type="EMBL" id="CAD7446972.1"/>
    </source>
</evidence>
<sequence>MSSLLFLDIVSSDEEVGTRSQEGLIRGYTYPVTAVKRVQVGETSLRHLFKGGGAVRKGRDGGEMQGGGKGKPPSGT</sequence>